<gene>
    <name evidence="4" type="primary">rps10</name>
</gene>
<evidence type="ECO:0000256" key="1">
    <source>
        <dbReference type="ARBA" id="ARBA00022980"/>
    </source>
</evidence>
<dbReference type="SUPFAM" id="SSF54999">
    <property type="entry name" value="Ribosomal protein S10"/>
    <property type="match status" value="1"/>
</dbReference>
<dbReference type="Pfam" id="PF00338">
    <property type="entry name" value="Ribosomal_S10"/>
    <property type="match status" value="1"/>
</dbReference>
<dbReference type="Gene3D" id="3.30.70.600">
    <property type="entry name" value="Ribosomal protein S10 domain"/>
    <property type="match status" value="1"/>
</dbReference>
<dbReference type="SMART" id="SM01403">
    <property type="entry name" value="Ribosomal_S10"/>
    <property type="match status" value="1"/>
</dbReference>
<organism evidence="4">
    <name type="scientific">Triparma laevis</name>
    <dbReference type="NCBI Taxonomy" id="1534972"/>
    <lineage>
        <taxon>Eukaryota</taxon>
        <taxon>Sar</taxon>
        <taxon>Stramenopiles</taxon>
        <taxon>Ochrophyta</taxon>
        <taxon>Bolidophyceae</taxon>
        <taxon>Parmales</taxon>
        <taxon>Triparmaceae</taxon>
        <taxon>Triparma</taxon>
    </lineage>
</organism>
<dbReference type="GeneID" id="25398385"/>
<reference evidence="4" key="1">
    <citation type="journal article" date="2016" name="Curr. Genet.">
        <title>Sequencing and analysis of the complete organellar genomes of Parmales, a closely related group to Bacillariophyta (diatoms).</title>
        <authorList>
            <person name="Tajima N."/>
            <person name="Saitoh K."/>
            <person name="Sato S."/>
            <person name="Maruyama F."/>
            <person name="Ichinomiya M."/>
            <person name="Yoshikawa S."/>
            <person name="Kurokawa K."/>
            <person name="Ohta H."/>
            <person name="Tabata S."/>
            <person name="Kuwata A."/>
            <person name="Sato N."/>
        </authorList>
    </citation>
    <scope>NUCLEOTIDE SEQUENCE</scope>
</reference>
<name>A0A0K2RWL2_9STRA</name>
<evidence type="ECO:0000313" key="4">
    <source>
        <dbReference type="EMBL" id="BAS19160.1"/>
    </source>
</evidence>
<keyword evidence="1 4" id="KW-0689">Ribosomal protein</keyword>
<proteinExistence type="predicted"/>
<dbReference type="GO" id="GO:0005840">
    <property type="term" value="C:ribosome"/>
    <property type="evidence" value="ECO:0007669"/>
    <property type="project" value="UniProtKB-KW"/>
</dbReference>
<geneLocation type="mitochondrion" evidence="4"/>
<keyword evidence="4" id="KW-0496">Mitochondrion</keyword>
<dbReference type="EMBL" id="AP014626">
    <property type="protein sequence ID" value="BAS19160.1"/>
    <property type="molecule type" value="Genomic_DNA"/>
</dbReference>
<keyword evidence="2" id="KW-0687">Ribonucleoprotein</keyword>
<dbReference type="InterPro" id="IPR027486">
    <property type="entry name" value="Ribosomal_uS10_dom"/>
</dbReference>
<evidence type="ECO:0000256" key="2">
    <source>
        <dbReference type="ARBA" id="ARBA00023274"/>
    </source>
</evidence>
<dbReference type="InterPro" id="IPR036838">
    <property type="entry name" value="Ribosomal_uS10_dom_sf"/>
</dbReference>
<feature type="domain" description="Small ribosomal subunit protein uS10" evidence="3">
    <location>
        <begin position="31"/>
        <end position="130"/>
    </location>
</feature>
<sequence length="135" mass="15647">MSKTYSNKVYNPITLKSSNIEKLKAYFNTYKITLESNDPRMLKSAGTKLYSYIENVSENKVSSIALPTDNIKIYSPFKSPHVNKKSREQLTTAVYRNLYTFKSDFTNNKAFFKAIHMLDELYVNVTITVKLQHTK</sequence>
<protein>
    <submittedName>
        <fullName evidence="4">Ribosomal protein S10</fullName>
    </submittedName>
</protein>
<evidence type="ECO:0000259" key="3">
    <source>
        <dbReference type="SMART" id="SM01403"/>
    </source>
</evidence>
<dbReference type="AlphaFoldDB" id="A0A0K2RWL2"/>
<dbReference type="RefSeq" id="YP_009163706.1">
    <property type="nucleotide sequence ID" value="NC_027747.1"/>
</dbReference>
<dbReference type="GO" id="GO:1990904">
    <property type="term" value="C:ribonucleoprotein complex"/>
    <property type="evidence" value="ECO:0007669"/>
    <property type="project" value="UniProtKB-KW"/>
</dbReference>
<accession>A0A0K2RWL2</accession>